<feature type="region of interest" description="Disordered" evidence="1">
    <location>
        <begin position="287"/>
        <end position="312"/>
    </location>
</feature>
<evidence type="ECO:0000256" key="1">
    <source>
        <dbReference type="SAM" id="MobiDB-lite"/>
    </source>
</evidence>
<reference evidence="3 4" key="1">
    <citation type="journal article" date="2020" name="Nat. Commun.">
        <title>Genome of Tripterygium wilfordii and identification of cytochrome P450 involved in triptolide biosynthesis.</title>
        <authorList>
            <person name="Tu L."/>
            <person name="Su P."/>
            <person name="Zhang Z."/>
            <person name="Gao L."/>
            <person name="Wang J."/>
            <person name="Hu T."/>
            <person name="Zhou J."/>
            <person name="Zhang Y."/>
            <person name="Zhao Y."/>
            <person name="Liu Y."/>
            <person name="Song Y."/>
            <person name="Tong Y."/>
            <person name="Lu Y."/>
            <person name="Yang J."/>
            <person name="Xu C."/>
            <person name="Jia M."/>
            <person name="Peters R.J."/>
            <person name="Huang L."/>
            <person name="Gao W."/>
        </authorList>
    </citation>
    <scope>NUCLEOTIDE SEQUENCE [LARGE SCALE GENOMIC DNA]</scope>
    <source>
        <strain evidence="4">cv. XIE 37</strain>
        <tissue evidence="3">Leaf</tissue>
    </source>
</reference>
<dbReference type="Proteomes" id="UP000593562">
    <property type="component" value="Unassembled WGS sequence"/>
</dbReference>
<feature type="compositionally biased region" description="Low complexity" evidence="1">
    <location>
        <begin position="247"/>
        <end position="259"/>
    </location>
</feature>
<feature type="compositionally biased region" description="Basic and acidic residues" evidence="1">
    <location>
        <begin position="288"/>
        <end position="312"/>
    </location>
</feature>
<sequence>MASQAPLDLEITVISAKHLKNVNWRNGDLKPYAVFYLDSSENRLATHSDDSGNTSPVWNERFTLPLTRPLHDSVLTLEIFHSRPSETSKPLVGTAKLPLSQLVDESDEVTNSVLTIELLRPSGRPHGKVRVKMALKERNMPAPCPDYSNVPQYSHYYSPAPPRTPPPIPARDYREFTRSPYCYGDQYSGNYSGYYSPQPPMPLRPLYHSASSYVAPSIPSAPVDLSSSNVPPPLPRTSNYGMPSGPSAPVDYSSSSSYDPKPPVPKFGGSTLAGALGGLSLNLNVEEGSVHEKEKTLEREGYDYGDYHRRDY</sequence>
<name>A0A7J7BZJ8_TRIWF</name>
<evidence type="ECO:0000259" key="2">
    <source>
        <dbReference type="PROSITE" id="PS50004"/>
    </source>
</evidence>
<keyword evidence="4" id="KW-1185">Reference proteome</keyword>
<dbReference type="Gene3D" id="2.60.40.150">
    <property type="entry name" value="C2 domain"/>
    <property type="match status" value="1"/>
</dbReference>
<dbReference type="SUPFAM" id="SSF49562">
    <property type="entry name" value="C2 domain (Calcium/lipid-binding domain, CaLB)"/>
    <property type="match status" value="1"/>
</dbReference>
<dbReference type="InterPro" id="IPR000008">
    <property type="entry name" value="C2_dom"/>
</dbReference>
<dbReference type="InterPro" id="IPR035892">
    <property type="entry name" value="C2_domain_sf"/>
</dbReference>
<dbReference type="InterPro" id="IPR044750">
    <property type="entry name" value="C2_SRC2/BAP"/>
</dbReference>
<dbReference type="Pfam" id="PF00168">
    <property type="entry name" value="C2"/>
    <property type="match status" value="1"/>
</dbReference>
<dbReference type="InParanoid" id="A0A7J7BZJ8"/>
<dbReference type="CDD" id="cd04051">
    <property type="entry name" value="C2_SRC2_like"/>
    <property type="match status" value="1"/>
</dbReference>
<feature type="region of interest" description="Disordered" evidence="1">
    <location>
        <begin position="219"/>
        <end position="269"/>
    </location>
</feature>
<dbReference type="OrthoDB" id="67700at2759"/>
<dbReference type="EMBL" id="JAAARO010000022">
    <property type="protein sequence ID" value="KAF5727340.1"/>
    <property type="molecule type" value="Genomic_DNA"/>
</dbReference>
<comment type="caution">
    <text evidence="3">The sequence shown here is derived from an EMBL/GenBank/DDBJ whole genome shotgun (WGS) entry which is preliminary data.</text>
</comment>
<feature type="domain" description="C2" evidence="2">
    <location>
        <begin position="1"/>
        <end position="113"/>
    </location>
</feature>
<dbReference type="PANTHER" id="PTHR32246:SF70">
    <property type="entry name" value="CALCIUM-DEPENDENT LIPID-BINDING (CALB DOMAIN) FAMILY PROTEIN"/>
    <property type="match status" value="1"/>
</dbReference>
<evidence type="ECO:0000313" key="3">
    <source>
        <dbReference type="EMBL" id="KAF5727340.1"/>
    </source>
</evidence>
<dbReference type="PANTHER" id="PTHR32246">
    <property type="entry name" value="INGRESSION PROTEIN FIC1"/>
    <property type="match status" value="1"/>
</dbReference>
<organism evidence="3 4">
    <name type="scientific">Tripterygium wilfordii</name>
    <name type="common">Thunder God vine</name>
    <dbReference type="NCBI Taxonomy" id="458696"/>
    <lineage>
        <taxon>Eukaryota</taxon>
        <taxon>Viridiplantae</taxon>
        <taxon>Streptophyta</taxon>
        <taxon>Embryophyta</taxon>
        <taxon>Tracheophyta</taxon>
        <taxon>Spermatophyta</taxon>
        <taxon>Magnoliopsida</taxon>
        <taxon>eudicotyledons</taxon>
        <taxon>Gunneridae</taxon>
        <taxon>Pentapetalae</taxon>
        <taxon>rosids</taxon>
        <taxon>fabids</taxon>
        <taxon>Celastrales</taxon>
        <taxon>Celastraceae</taxon>
        <taxon>Tripterygium</taxon>
    </lineage>
</organism>
<dbReference type="PROSITE" id="PS50004">
    <property type="entry name" value="C2"/>
    <property type="match status" value="1"/>
</dbReference>
<proteinExistence type="predicted"/>
<accession>A0A7J7BZJ8</accession>
<dbReference type="GO" id="GO:0006952">
    <property type="term" value="P:defense response"/>
    <property type="evidence" value="ECO:0007669"/>
    <property type="project" value="InterPro"/>
</dbReference>
<evidence type="ECO:0000313" key="4">
    <source>
        <dbReference type="Proteomes" id="UP000593562"/>
    </source>
</evidence>
<protein>
    <recommendedName>
        <fullName evidence="2">C2 domain-containing protein</fullName>
    </recommendedName>
</protein>
<dbReference type="FunCoup" id="A0A7J7BZJ8">
    <property type="interactions" value="658"/>
</dbReference>
<dbReference type="AlphaFoldDB" id="A0A7J7BZJ8"/>
<dbReference type="SMART" id="SM00239">
    <property type="entry name" value="C2"/>
    <property type="match status" value="1"/>
</dbReference>
<gene>
    <name evidence="3" type="ORF">HS088_TW22G01033</name>
</gene>